<evidence type="ECO:0000256" key="7">
    <source>
        <dbReference type="SAM" id="MobiDB-lite"/>
    </source>
</evidence>
<protein>
    <recommendedName>
        <fullName evidence="11">Amine oxidase domain-containing protein</fullName>
    </recommendedName>
</protein>
<evidence type="ECO:0000256" key="5">
    <source>
        <dbReference type="ARBA" id="ARBA00022857"/>
    </source>
</evidence>
<reference evidence="9 10" key="1">
    <citation type="journal article" date="2020" name="G3 (Bethesda)">
        <title>Improved Reference Genome for Cyclotella cryptica CCMP332, a Model for Cell Wall Morphogenesis, Salinity Adaptation, and Lipid Production in Diatoms (Bacillariophyta).</title>
        <authorList>
            <person name="Roberts W.R."/>
            <person name="Downey K.M."/>
            <person name="Ruck E.C."/>
            <person name="Traller J.C."/>
            <person name="Alverson A.J."/>
        </authorList>
    </citation>
    <scope>NUCLEOTIDE SEQUENCE [LARGE SCALE GENOMIC DNA]</scope>
    <source>
        <strain evidence="9 10">CCMP332</strain>
    </source>
</reference>
<evidence type="ECO:0000256" key="8">
    <source>
        <dbReference type="SAM" id="Phobius"/>
    </source>
</evidence>
<accession>A0ABD3QMX4</accession>
<feature type="transmembrane region" description="Helical" evidence="8">
    <location>
        <begin position="226"/>
        <end position="246"/>
    </location>
</feature>
<gene>
    <name evidence="9" type="ORF">HJC23_007028</name>
</gene>
<evidence type="ECO:0000313" key="10">
    <source>
        <dbReference type="Proteomes" id="UP001516023"/>
    </source>
</evidence>
<feature type="region of interest" description="Disordered" evidence="7">
    <location>
        <begin position="786"/>
        <end position="818"/>
    </location>
</feature>
<keyword evidence="6" id="KW-0520">NAD</keyword>
<dbReference type="Proteomes" id="UP001516023">
    <property type="component" value="Unassembled WGS sequence"/>
</dbReference>
<evidence type="ECO:0000256" key="1">
    <source>
        <dbReference type="ARBA" id="ARBA00005855"/>
    </source>
</evidence>
<keyword evidence="8" id="KW-1133">Transmembrane helix</keyword>
<keyword evidence="8" id="KW-0472">Membrane</keyword>
<keyword evidence="10" id="KW-1185">Reference proteome</keyword>
<feature type="region of interest" description="Disordered" evidence="7">
    <location>
        <begin position="1011"/>
        <end position="1042"/>
    </location>
</feature>
<dbReference type="EMBL" id="JABMIG020000027">
    <property type="protein sequence ID" value="KAL3801418.1"/>
    <property type="molecule type" value="Genomic_DNA"/>
</dbReference>
<sequence>MRMGRNPKKRRTKPKANNGDAAHTRTLAVGQISSNVIETLYGPLLVDLATKSVENYANEMLHWSSVISQSPTIHNDGAEVPTDQNGDGEEVQQVEVNPDGTLVHDDIPNAHASHQNQHIPPPPPPPPLFSTQSTLDTLTTLLHDTSTHFTSTPWKIHANAAKFERLLNEKYGRLRPFVESYPQIETILKRLQRRYVLGDFSPLRKERPMGLSSSVMLLFMLHRNQCPWLVVMLVGLFTVVGLQPWALVMLVCVGRYGVEGRRRRMVGGMGKKKKKNGRLMVVEGYYHVHHVEVRGEGGKDDVEEEEEDEEGLLRRYKYSILNRPVGKKFNPADLTLRDERFDIICLGTGVEVLYCAALLARSGKAVCVLCPTDDGSGCVSIESDGDKTWGPHVPFDIQNHNVAYISKQQSLLAPALCTSTDTQGGIRFARIGSKVDGYAHSILSVPGLGTNSLKYEDIEPVVLNAQGGRAFAEYCYDVLGDGYPNILDVEGNDDGSSTSLSYLKACTQINAGAGAYYLSRLYPPNSSSEAAFKSPEFDAYRESTLRSASQFLNKCLPLHPHVRSLMGAIGMMNENIRPDKTCMAAHVSNVCAMTSEEGLSYPIGGPRALCHALSSVIEQCGGRVVTGVNLQELLFDTTTPEKEREVEAEKAKNDKKVVPRCRGIRLENGMEVNTTSDGSVISFLGFIPTFLHLLTPEVRTSDGVPIGLPALSERRPLMKVLVGIKGTKEDLNLTGADWYRLPNATVPRDELDANGQVEFGTIGVDDGSDDSDEAVTIEALVEENEADDETAVTALGGKRGKRSKNSSSAGTTTKAPPRVKFTSGVSWMKVSFPSAKDPSWKDRHGAITTCVVTVEADDDFVKMFDTKPKVYSLLKKSTGDVERLRDRVLKDLVDAFPQLQGKTIDGVAVVGPIRAGLTHDPPKFAIKGNRPKTPYPGLFIGGADLTVGDSFSGSIAGAWLAANAIMGYSFIDQLYLGKNITSDLAQFLEEPNMAVERNGEIVEDLAVPFTNDEAVDGDDKESEPTEAVSGMEASAAESSKEE</sequence>
<keyword evidence="8" id="KW-0812">Transmembrane</keyword>
<evidence type="ECO:0000256" key="2">
    <source>
        <dbReference type="ARBA" id="ARBA00022630"/>
    </source>
</evidence>
<dbReference type="InterPro" id="IPR052206">
    <property type="entry name" value="Retinol_saturase"/>
</dbReference>
<dbReference type="AlphaFoldDB" id="A0ABD3QMX4"/>
<proteinExistence type="inferred from homology"/>
<feature type="compositionally biased region" description="Basic residues" evidence="7">
    <location>
        <begin position="1"/>
        <end position="14"/>
    </location>
</feature>
<comment type="caution">
    <text evidence="9">The sequence shown here is derived from an EMBL/GenBank/DDBJ whole genome shotgun (WGS) entry which is preliminary data.</text>
</comment>
<dbReference type="PANTHER" id="PTHR46091:SF3">
    <property type="entry name" value="AMINE OXIDASE DOMAIN-CONTAINING PROTEIN"/>
    <property type="match status" value="1"/>
</dbReference>
<keyword evidence="5" id="KW-0521">NADP</keyword>
<feature type="compositionally biased region" description="Low complexity" evidence="7">
    <location>
        <begin position="1026"/>
        <end position="1042"/>
    </location>
</feature>
<evidence type="ECO:0000256" key="6">
    <source>
        <dbReference type="ARBA" id="ARBA00023027"/>
    </source>
</evidence>
<evidence type="ECO:0000256" key="3">
    <source>
        <dbReference type="ARBA" id="ARBA00022729"/>
    </source>
</evidence>
<feature type="region of interest" description="Disordered" evidence="7">
    <location>
        <begin position="100"/>
        <end position="123"/>
    </location>
</feature>
<dbReference type="SUPFAM" id="SSF51905">
    <property type="entry name" value="FAD/NAD(P)-binding domain"/>
    <property type="match status" value="1"/>
</dbReference>
<keyword evidence="3" id="KW-0732">Signal</keyword>
<evidence type="ECO:0008006" key="11">
    <source>
        <dbReference type="Google" id="ProtNLM"/>
    </source>
</evidence>
<evidence type="ECO:0000256" key="4">
    <source>
        <dbReference type="ARBA" id="ARBA00022827"/>
    </source>
</evidence>
<organism evidence="9 10">
    <name type="scientific">Cyclotella cryptica</name>
    <dbReference type="NCBI Taxonomy" id="29204"/>
    <lineage>
        <taxon>Eukaryota</taxon>
        <taxon>Sar</taxon>
        <taxon>Stramenopiles</taxon>
        <taxon>Ochrophyta</taxon>
        <taxon>Bacillariophyta</taxon>
        <taxon>Coscinodiscophyceae</taxon>
        <taxon>Thalassiosirophycidae</taxon>
        <taxon>Stephanodiscales</taxon>
        <taxon>Stephanodiscaceae</taxon>
        <taxon>Cyclotella</taxon>
    </lineage>
</organism>
<evidence type="ECO:0000313" key="9">
    <source>
        <dbReference type="EMBL" id="KAL3801418.1"/>
    </source>
</evidence>
<keyword evidence="2" id="KW-0285">Flavoprotein</keyword>
<keyword evidence="4" id="KW-0274">FAD</keyword>
<name>A0ABD3QMX4_9STRA</name>
<dbReference type="InterPro" id="IPR036188">
    <property type="entry name" value="FAD/NAD-bd_sf"/>
</dbReference>
<comment type="similarity">
    <text evidence="1">Belongs to the carotenoid/retinoid oxidoreductase family. CrtISO subfamily.</text>
</comment>
<feature type="region of interest" description="Disordered" evidence="7">
    <location>
        <begin position="1"/>
        <end position="23"/>
    </location>
</feature>
<dbReference type="PANTHER" id="PTHR46091">
    <property type="entry name" value="BLR7054 PROTEIN"/>
    <property type="match status" value="1"/>
</dbReference>